<sequence>MKMQDLMGRLDGVDVDEIGAIEGDVIGSSLFVNILLSVGAFFACLLILIAMLSFLWGTLSFDEDYIWMHLILVAGVMIFLGYKSHSTTNVFALRLSTYFMIFGKLAVIGLLFERIGAAIGYDELLEDLRLFAPLAVLLAIGNMYIGKIKLEIFTLLLITICGLKYIARDWMGMASYFNFDTYLPFPFDLVISSALWIWAVVMLLKFNTEYKNRLPFYALTLSLLILAYADGSLFTKVPWHGTPVAYNLLLLASSVYLVLKLLKANGYKLSWQYIVVFLLLLAGTILPIANLYIILFCFIFGYSQRDRYIIVMAYILTPAFIYELYNSFQLTLDSASLLAMLVGLALLVAWAVVKYSKFEKVA</sequence>
<keyword evidence="1" id="KW-0472">Membrane</keyword>
<evidence type="ECO:0000256" key="1">
    <source>
        <dbReference type="SAM" id="Phobius"/>
    </source>
</evidence>
<feature type="transmembrane region" description="Helical" evidence="1">
    <location>
        <begin position="337"/>
        <end position="353"/>
    </location>
</feature>
<feature type="transmembrane region" description="Helical" evidence="1">
    <location>
        <begin position="183"/>
        <end position="204"/>
    </location>
</feature>
<keyword evidence="1" id="KW-0812">Transmembrane</keyword>
<feature type="transmembrane region" description="Helical" evidence="1">
    <location>
        <begin position="244"/>
        <end position="262"/>
    </location>
</feature>
<accession>A0A2A4Z3Y2</accession>
<feature type="transmembrane region" description="Helical" evidence="1">
    <location>
        <begin position="128"/>
        <end position="145"/>
    </location>
</feature>
<feature type="transmembrane region" description="Helical" evidence="1">
    <location>
        <begin position="274"/>
        <end position="302"/>
    </location>
</feature>
<reference key="1">
    <citation type="submission" date="2017-08" db="EMBL/GenBank/DDBJ databases">
        <title>A dynamic microbial community with high functional redundancy inhabits the cold, oxic subseafloor aquifer.</title>
        <authorList>
            <person name="Tully B.J."/>
            <person name="Wheat C.G."/>
            <person name="Glazer B.T."/>
            <person name="Huber J.A."/>
        </authorList>
    </citation>
    <scope>NUCLEOTIDE SEQUENCE [LARGE SCALE GENOMIC DNA]</scope>
</reference>
<evidence type="ECO:0000313" key="2">
    <source>
        <dbReference type="EMBL" id="PCJ01879.1"/>
    </source>
</evidence>
<feature type="transmembrane region" description="Helical" evidence="1">
    <location>
        <begin position="308"/>
        <end position="325"/>
    </location>
</feature>
<evidence type="ECO:0008006" key="3">
    <source>
        <dbReference type="Google" id="ProtNLM"/>
    </source>
</evidence>
<feature type="transmembrane region" description="Helical" evidence="1">
    <location>
        <begin position="95"/>
        <end position="116"/>
    </location>
</feature>
<dbReference type="EMBL" id="NVUS01000006">
    <property type="protein sequence ID" value="PCJ01879.1"/>
    <property type="molecule type" value="Genomic_DNA"/>
</dbReference>
<organism evidence="2">
    <name type="scientific">OCS116 cluster bacterium</name>
    <dbReference type="NCBI Taxonomy" id="2030921"/>
    <lineage>
        <taxon>Bacteria</taxon>
        <taxon>Pseudomonadati</taxon>
        <taxon>Pseudomonadota</taxon>
        <taxon>Alphaproteobacteria</taxon>
        <taxon>OCS116 cluster</taxon>
    </lineage>
</organism>
<feature type="transmembrane region" description="Helical" evidence="1">
    <location>
        <begin position="65"/>
        <end position="83"/>
    </location>
</feature>
<dbReference type="AlphaFoldDB" id="A0A2A4Z3Y2"/>
<gene>
    <name evidence="2" type="ORF">COB13_06805</name>
</gene>
<keyword evidence="1" id="KW-1133">Transmembrane helix</keyword>
<reference evidence="2" key="2">
    <citation type="journal article" date="2018" name="ISME J.">
        <title>A dynamic microbial community with high functional redundancy inhabits the cold, oxic subseafloor aquifer.</title>
        <authorList>
            <person name="Tully B.J."/>
            <person name="Wheat C.G."/>
            <person name="Glazer B.T."/>
            <person name="Huber J.A."/>
        </authorList>
    </citation>
    <scope>NUCLEOTIDE SEQUENCE</scope>
    <source>
        <strain evidence="2">NORP83</strain>
    </source>
</reference>
<comment type="caution">
    <text evidence="2">The sequence shown here is derived from an EMBL/GenBank/DDBJ whole genome shotgun (WGS) entry which is preliminary data.</text>
</comment>
<protein>
    <recommendedName>
        <fullName evidence="3">DUF4401 domain-containing protein</fullName>
    </recommendedName>
</protein>
<feature type="transmembrane region" description="Helical" evidence="1">
    <location>
        <begin position="152"/>
        <end position="171"/>
    </location>
</feature>
<name>A0A2A4Z3Y2_9PROT</name>
<proteinExistence type="predicted"/>
<feature type="transmembrane region" description="Helical" evidence="1">
    <location>
        <begin position="30"/>
        <end position="59"/>
    </location>
</feature>